<evidence type="ECO:0000256" key="1">
    <source>
        <dbReference type="PIRNR" id="PIRNR012524"/>
    </source>
</evidence>
<dbReference type="OrthoDB" id="9801597at2"/>
<protein>
    <recommendedName>
        <fullName evidence="2">S1 motif domain-containing protein</fullName>
    </recommendedName>
</protein>
<evidence type="ECO:0000313" key="4">
    <source>
        <dbReference type="Proteomes" id="UP000002730"/>
    </source>
</evidence>
<dbReference type="SUPFAM" id="SSF50249">
    <property type="entry name" value="Nucleic acid-binding proteins"/>
    <property type="match status" value="1"/>
</dbReference>
<gene>
    <name evidence="3" type="ordered locus">Clocel_2789</name>
</gene>
<dbReference type="RefSeq" id="WP_010076679.1">
    <property type="nucleotide sequence ID" value="NC_014393.1"/>
</dbReference>
<dbReference type="KEGG" id="ccb:Clocel_2789"/>
<dbReference type="GO" id="GO:0003676">
    <property type="term" value="F:nucleic acid binding"/>
    <property type="evidence" value="ECO:0007669"/>
    <property type="project" value="InterPro"/>
</dbReference>
<dbReference type="InterPro" id="IPR014464">
    <property type="entry name" value="CvfB_fam"/>
</dbReference>
<dbReference type="EMBL" id="CP002160">
    <property type="protein sequence ID" value="ADL52486.1"/>
    <property type="molecule type" value="Genomic_DNA"/>
</dbReference>
<organism evidence="3 4">
    <name type="scientific">Clostridium cellulovorans (strain ATCC 35296 / DSM 3052 / OCM 3 / 743B)</name>
    <dbReference type="NCBI Taxonomy" id="573061"/>
    <lineage>
        <taxon>Bacteria</taxon>
        <taxon>Bacillati</taxon>
        <taxon>Bacillota</taxon>
        <taxon>Clostridia</taxon>
        <taxon>Eubacteriales</taxon>
        <taxon>Clostridiaceae</taxon>
        <taxon>Clostridium</taxon>
    </lineage>
</organism>
<dbReference type="Pfam" id="PF17783">
    <property type="entry name" value="WHD_CvfB"/>
    <property type="match status" value="1"/>
</dbReference>
<sequence>MLNLGKINKAKVVKEKDFGYYITPIGDSIEILLPKSGTLGRTLEIDEEIDVFIYRDSKDRFISTLKTPLAQVGEVAYLKVVAQTPIGAFVNIGLERDVLVPMKEQEIKIYKDSSYLFYLYVDKTGRIAATPDVNDYIDIADNLYKEGDLVTGVVYGFTSVGSALVAIDNKYKGLILKNEFFNFLKVGEKLELRVKRIYEDGTVSVTPRTKAIKDQRLELEDIILDYLKTHNGFMVYNDKSSPEDIRSIFHVSKNYFKNALGGLMKKRLISQDSEGTKLI</sequence>
<comment type="similarity">
    <text evidence="1">Belongs to the CvfB family.</text>
</comment>
<dbReference type="PIRSF" id="PIRSF012524">
    <property type="entry name" value="YitL_S1"/>
    <property type="match status" value="1"/>
</dbReference>
<dbReference type="HOGENOM" id="CLU_064885_0_1_9"/>
<evidence type="ECO:0000313" key="3">
    <source>
        <dbReference type="EMBL" id="ADL52486.1"/>
    </source>
</evidence>
<evidence type="ECO:0000259" key="2">
    <source>
        <dbReference type="PROSITE" id="PS50126"/>
    </source>
</evidence>
<dbReference type="InterPro" id="IPR040764">
    <property type="entry name" value="CvfB_WH"/>
</dbReference>
<dbReference type="InterPro" id="IPR003029">
    <property type="entry name" value="S1_domain"/>
</dbReference>
<dbReference type="Proteomes" id="UP000002730">
    <property type="component" value="Chromosome"/>
</dbReference>
<dbReference type="Gene3D" id="2.40.50.140">
    <property type="entry name" value="Nucleic acid-binding proteins"/>
    <property type="match status" value="2"/>
</dbReference>
<dbReference type="PANTHER" id="PTHR37296">
    <property type="entry name" value="CONSERVED VIRULENCE FACTOR B"/>
    <property type="match status" value="1"/>
</dbReference>
<keyword evidence="4" id="KW-1185">Reference proteome</keyword>
<dbReference type="eggNOG" id="COG2996">
    <property type="taxonomic scope" value="Bacteria"/>
</dbReference>
<name>D9SS39_CLOC7</name>
<accession>D9SS39</accession>
<dbReference type="Gene3D" id="1.10.10.10">
    <property type="entry name" value="Winged helix-like DNA-binding domain superfamily/Winged helix DNA-binding domain"/>
    <property type="match status" value="1"/>
</dbReference>
<dbReference type="PANTHER" id="PTHR37296:SF1">
    <property type="entry name" value="CONSERVED VIRULENCE FACTOR B"/>
    <property type="match status" value="1"/>
</dbReference>
<dbReference type="PROSITE" id="PS50126">
    <property type="entry name" value="S1"/>
    <property type="match status" value="1"/>
</dbReference>
<dbReference type="STRING" id="573061.Clocel_2789"/>
<dbReference type="InterPro" id="IPR012340">
    <property type="entry name" value="NA-bd_OB-fold"/>
</dbReference>
<reference evidence="3 4" key="1">
    <citation type="submission" date="2010-08" db="EMBL/GenBank/DDBJ databases">
        <title>Complete sequence of Clostridium cellulovorans 743B.</title>
        <authorList>
            <consortium name="US DOE Joint Genome Institute"/>
            <person name="Lucas S."/>
            <person name="Copeland A."/>
            <person name="Lapidus A."/>
            <person name="Cheng J.-F."/>
            <person name="Bruce D."/>
            <person name="Goodwin L."/>
            <person name="Pitluck S."/>
            <person name="Chertkov O."/>
            <person name="Detter J.C."/>
            <person name="Han C."/>
            <person name="Tapia R."/>
            <person name="Land M."/>
            <person name="Hauser L."/>
            <person name="Chang Y.-J."/>
            <person name="Jeffries C."/>
            <person name="Kyrpides N."/>
            <person name="Ivanova N."/>
            <person name="Mikhailova N."/>
            <person name="Hemme C.L."/>
            <person name="Woyke T."/>
        </authorList>
    </citation>
    <scope>NUCLEOTIDE SEQUENCE [LARGE SCALE GENOMIC DNA]</scope>
    <source>
        <strain evidence="4">ATCC 35296 / DSM 3052 / OCM 3 / 743B</strain>
    </source>
</reference>
<dbReference type="InterPro" id="IPR039566">
    <property type="entry name" value="CvfB_S1_st"/>
</dbReference>
<proteinExistence type="inferred from homology"/>
<dbReference type="InterPro" id="IPR036388">
    <property type="entry name" value="WH-like_DNA-bd_sf"/>
</dbReference>
<dbReference type="AlphaFoldDB" id="D9SS39"/>
<dbReference type="SMART" id="SM00316">
    <property type="entry name" value="S1"/>
    <property type="match status" value="3"/>
</dbReference>
<dbReference type="Pfam" id="PF13509">
    <property type="entry name" value="S1_2"/>
    <property type="match status" value="2"/>
</dbReference>
<feature type="domain" description="S1 motif" evidence="2">
    <location>
        <begin position="147"/>
        <end position="208"/>
    </location>
</feature>